<name>A0A517VAX9_9PLAN</name>
<dbReference type="OrthoDB" id="289470at2"/>
<reference evidence="2 3" key="1">
    <citation type="submission" date="2019-02" db="EMBL/GenBank/DDBJ databases">
        <title>Deep-cultivation of Planctomycetes and their phenomic and genomic characterization uncovers novel biology.</title>
        <authorList>
            <person name="Wiegand S."/>
            <person name="Jogler M."/>
            <person name="Boedeker C."/>
            <person name="Pinto D."/>
            <person name="Vollmers J."/>
            <person name="Rivas-Marin E."/>
            <person name="Kohn T."/>
            <person name="Peeters S.H."/>
            <person name="Heuer A."/>
            <person name="Rast P."/>
            <person name="Oberbeckmann S."/>
            <person name="Bunk B."/>
            <person name="Jeske O."/>
            <person name="Meyerdierks A."/>
            <person name="Storesund J.E."/>
            <person name="Kallscheuer N."/>
            <person name="Luecker S."/>
            <person name="Lage O.M."/>
            <person name="Pohl T."/>
            <person name="Merkel B.J."/>
            <person name="Hornburger P."/>
            <person name="Mueller R.-W."/>
            <person name="Bruemmer F."/>
            <person name="Labrenz M."/>
            <person name="Spormann A.M."/>
            <person name="Op den Camp H."/>
            <person name="Overmann J."/>
            <person name="Amann R."/>
            <person name="Jetten M.S.M."/>
            <person name="Mascher T."/>
            <person name="Medema M.H."/>
            <person name="Devos D.P."/>
            <person name="Kaster A.-K."/>
            <person name="Ovreas L."/>
            <person name="Rohde M."/>
            <person name="Galperin M.Y."/>
            <person name="Jogler C."/>
        </authorList>
    </citation>
    <scope>NUCLEOTIDE SEQUENCE [LARGE SCALE GENOMIC DNA]</scope>
    <source>
        <strain evidence="2 3">Pan161</strain>
    </source>
</reference>
<dbReference type="AlphaFoldDB" id="A0A517VAX9"/>
<dbReference type="EMBL" id="CP036343">
    <property type="protein sequence ID" value="QDT90160.1"/>
    <property type="molecule type" value="Genomic_DNA"/>
</dbReference>
<sequence length="178" mass="19762">MLKVNVGMSRKISRDYNSTGFSVNLEGEILANLDDPEAIVERVKEFYDHAEESLAQQIERYEGETAISQRDMDHSNANGNHRPSPVQTRIPENTSPTRNGNGHSRMGNSDSSTPATNKQIQFLLSLGKRQGLAKPQLENHIAGILGHEVDVYELTKDEAGKVLNHLTEANNGNKSVRR</sequence>
<feature type="compositionally biased region" description="Polar residues" evidence="1">
    <location>
        <begin position="75"/>
        <end position="115"/>
    </location>
</feature>
<feature type="region of interest" description="Disordered" evidence="1">
    <location>
        <begin position="71"/>
        <end position="115"/>
    </location>
</feature>
<evidence type="ECO:0000313" key="3">
    <source>
        <dbReference type="Proteomes" id="UP000316855"/>
    </source>
</evidence>
<dbReference type="Proteomes" id="UP000316855">
    <property type="component" value="Chromosome"/>
</dbReference>
<accession>A0A517VAX9</accession>
<protein>
    <submittedName>
        <fullName evidence="2">Uncharacterized protein</fullName>
    </submittedName>
</protein>
<dbReference type="RefSeq" id="WP_145225908.1">
    <property type="nucleotide sequence ID" value="NZ_CP036343.1"/>
</dbReference>
<keyword evidence="3" id="KW-1185">Reference proteome</keyword>
<evidence type="ECO:0000256" key="1">
    <source>
        <dbReference type="SAM" id="MobiDB-lite"/>
    </source>
</evidence>
<gene>
    <name evidence="2" type="ORF">Pan161_18100</name>
</gene>
<organism evidence="2 3">
    <name type="scientific">Gimesia algae</name>
    <dbReference type="NCBI Taxonomy" id="2527971"/>
    <lineage>
        <taxon>Bacteria</taxon>
        <taxon>Pseudomonadati</taxon>
        <taxon>Planctomycetota</taxon>
        <taxon>Planctomycetia</taxon>
        <taxon>Planctomycetales</taxon>
        <taxon>Planctomycetaceae</taxon>
        <taxon>Gimesia</taxon>
    </lineage>
</organism>
<evidence type="ECO:0000313" key="2">
    <source>
        <dbReference type="EMBL" id="QDT90160.1"/>
    </source>
</evidence>
<dbReference type="KEGG" id="gax:Pan161_18100"/>
<proteinExistence type="predicted"/>